<name>A0A835U2W1_VANPL</name>
<proteinExistence type="predicted"/>
<gene>
    <name evidence="2" type="ORF">HPP92_029166</name>
    <name evidence="1" type="ORF">HPP92_029179</name>
</gene>
<reference evidence="3 4" key="1">
    <citation type="journal article" date="2020" name="Nat. Food">
        <title>A phased Vanilla planifolia genome enables genetic improvement of flavour and production.</title>
        <authorList>
            <person name="Hasing T."/>
            <person name="Tang H."/>
            <person name="Brym M."/>
            <person name="Khazi F."/>
            <person name="Huang T."/>
            <person name="Chambers A.H."/>
        </authorList>
    </citation>
    <scope>NUCLEOTIDE SEQUENCE [LARGE SCALE GENOMIC DNA]</scope>
    <source>
        <tissue evidence="1">Leaf</tissue>
    </source>
</reference>
<feature type="non-terminal residue" evidence="1">
    <location>
        <position position="86"/>
    </location>
</feature>
<evidence type="ECO:0000313" key="4">
    <source>
        <dbReference type="Proteomes" id="UP000639772"/>
    </source>
</evidence>
<comment type="caution">
    <text evidence="1">The sequence shown here is derived from an EMBL/GenBank/DDBJ whole genome shotgun (WGS) entry which is preliminary data.</text>
</comment>
<sequence>FRKNFVLKPQYLLKRDQDGFPSKKLSFTESAAILQEDVDEERIVTKRRKEEVEKMDLQGPTGAQVALQASDTLSVRQQRGRLGPLG</sequence>
<evidence type="ECO:0000313" key="2">
    <source>
        <dbReference type="EMBL" id="KAG0445776.1"/>
    </source>
</evidence>
<dbReference type="Proteomes" id="UP000639772">
    <property type="component" value="Unassembled WGS sequence"/>
</dbReference>
<keyword evidence="3" id="KW-1185">Reference proteome</keyword>
<dbReference type="EMBL" id="JADCNM010000662">
    <property type="protein sequence ID" value="KAG0445765.1"/>
    <property type="molecule type" value="Genomic_DNA"/>
</dbReference>
<protein>
    <submittedName>
        <fullName evidence="1">Uncharacterized protein</fullName>
    </submittedName>
</protein>
<organism evidence="1 4">
    <name type="scientific">Vanilla planifolia</name>
    <name type="common">Vanilla</name>
    <dbReference type="NCBI Taxonomy" id="51239"/>
    <lineage>
        <taxon>Eukaryota</taxon>
        <taxon>Viridiplantae</taxon>
        <taxon>Streptophyta</taxon>
        <taxon>Embryophyta</taxon>
        <taxon>Tracheophyta</taxon>
        <taxon>Spermatophyta</taxon>
        <taxon>Magnoliopsida</taxon>
        <taxon>Liliopsida</taxon>
        <taxon>Asparagales</taxon>
        <taxon>Orchidaceae</taxon>
        <taxon>Vanilloideae</taxon>
        <taxon>Vanilleae</taxon>
        <taxon>Vanilla</taxon>
    </lineage>
</organism>
<evidence type="ECO:0000313" key="1">
    <source>
        <dbReference type="EMBL" id="KAG0445765.1"/>
    </source>
</evidence>
<dbReference type="Proteomes" id="UP000636800">
    <property type="component" value="Unassembled WGS sequence"/>
</dbReference>
<dbReference type="AlphaFoldDB" id="A0A835U2W1"/>
<evidence type="ECO:0000313" key="3">
    <source>
        <dbReference type="Proteomes" id="UP000636800"/>
    </source>
</evidence>
<dbReference type="EMBL" id="JADCNL010000661">
    <property type="protein sequence ID" value="KAG0445776.1"/>
    <property type="molecule type" value="Genomic_DNA"/>
</dbReference>
<accession>A0A835U2W1</accession>